<keyword evidence="2" id="KW-1185">Reference proteome</keyword>
<proteinExistence type="predicted"/>
<gene>
    <name evidence="1" type="ORF">D16iCDA_09900</name>
</gene>
<keyword evidence="1" id="KW-0418">Kinase</keyword>
<dbReference type="Proteomes" id="UP000887421">
    <property type="component" value="Chromosome"/>
</dbReference>
<evidence type="ECO:0000313" key="2">
    <source>
        <dbReference type="Proteomes" id="UP000887421"/>
    </source>
</evidence>
<dbReference type="GO" id="GO:0016301">
    <property type="term" value="F:kinase activity"/>
    <property type="evidence" value="ECO:0007669"/>
    <property type="project" value="UniProtKB-KW"/>
</dbReference>
<dbReference type="EMBL" id="CP076114">
    <property type="protein sequence ID" value="UUD65933.1"/>
    <property type="molecule type" value="Genomic_DNA"/>
</dbReference>
<dbReference type="InterPro" id="IPR011009">
    <property type="entry name" value="Kinase-like_dom_sf"/>
</dbReference>
<evidence type="ECO:0000313" key="1">
    <source>
        <dbReference type="EMBL" id="UUD65933.1"/>
    </source>
</evidence>
<protein>
    <submittedName>
        <fullName evidence="1">Lipopolysaccharide kinase InaA family protein</fullName>
    </submittedName>
</protein>
<keyword evidence="1" id="KW-0808">Transferase</keyword>
<dbReference type="RefSeq" id="WP_070880926.1">
    <property type="nucleotide sequence ID" value="NZ_CP076114.1"/>
</dbReference>
<name>A0ABY5JGZ6_9GAMM</name>
<dbReference type="SUPFAM" id="SSF56112">
    <property type="entry name" value="Protein kinase-like (PK-like)"/>
    <property type="match status" value="1"/>
</dbReference>
<sequence length="249" mass="28633">MKDFIDSEDRSLLERHNLASFEALWALELHAVDEPNESPRGGWSSVYRLDLDGHGFYLKRQSNYLTRSLERPLGEPTLAREFRSIRRYDRLGIPAMSAAFYAERRIAGERRAVLLTQALDGWRDLDSWLPGWAQLAGEQRQAIVSACGALARQVHEKGQVHGCFYPKHIFLKPDADGFAAQLIDLEKTRPLFFGERDRTKDLEPLLRRANPWNDDDIVGFLTAYLGSAQNVDHWLQRLTARFKDKAQRP</sequence>
<dbReference type="Pfam" id="PF06293">
    <property type="entry name" value="Kdo"/>
    <property type="match status" value="1"/>
</dbReference>
<accession>A0ABY5JGZ6</accession>
<reference evidence="1" key="1">
    <citation type="submission" date="2021-05" db="EMBL/GenBank/DDBJ databases">
        <title>Complete genome sequence of Pseudomonas seleniipraecipitans strain D1-6.</title>
        <authorList>
            <person name="Lafi F."/>
            <person name="Eida A."/>
            <person name="Alam I."/>
            <person name="Hert H."/>
            <person name="Saad M."/>
        </authorList>
    </citation>
    <scope>NUCLEOTIDE SEQUENCE</scope>
    <source>
        <strain evidence="1">D1-6</strain>
    </source>
</reference>
<dbReference type="InterPro" id="IPR027023">
    <property type="entry name" value="Put_LipoPS_kinase_InaA"/>
</dbReference>
<dbReference type="PIRSF" id="PIRSF026326">
    <property type="entry name" value="InaA"/>
    <property type="match status" value="1"/>
</dbReference>
<organism evidence="1 2">
    <name type="scientific">Phytopseudomonas seleniipraecipitans</name>
    <dbReference type="NCBI Taxonomy" id="640205"/>
    <lineage>
        <taxon>Bacteria</taxon>
        <taxon>Pseudomonadati</taxon>
        <taxon>Pseudomonadota</taxon>
        <taxon>Gammaproteobacteria</taxon>
        <taxon>Pseudomonadales</taxon>
        <taxon>Pseudomonadaceae</taxon>
        <taxon>Phytopseudomonas</taxon>
    </lineage>
</organism>